<dbReference type="Pfam" id="PF01256">
    <property type="entry name" value="Carb_kinase"/>
    <property type="match status" value="1"/>
</dbReference>
<comment type="function">
    <text evidence="17">Catalyzes the dehydration of the S-form of NAD(P)HX at the expense of ADP, which is converted to AMP. Together with NAD(P)HX epimerase, which catalyzes the epimerization of the S- and R-forms, the enzyme allows the repair of both epimers of NAD(P)HX, a damaged form of NAD(P)H that is a result of enzymatic or heat-dependent hydration.</text>
</comment>
<evidence type="ECO:0000313" key="22">
    <source>
        <dbReference type="EMBL" id="QEE29954.1"/>
    </source>
</evidence>
<dbReference type="GO" id="GO:0046872">
    <property type="term" value="F:metal ion binding"/>
    <property type="evidence" value="ECO:0007669"/>
    <property type="project" value="UniProtKB-UniRule"/>
</dbReference>
<dbReference type="NCBIfam" id="TIGR00197">
    <property type="entry name" value="yjeF_nterm"/>
    <property type="match status" value="1"/>
</dbReference>
<dbReference type="EMBL" id="CP042806">
    <property type="protein sequence ID" value="QEE29954.1"/>
    <property type="molecule type" value="Genomic_DNA"/>
</dbReference>
<keyword evidence="10 17" id="KW-0520">NAD</keyword>
<feature type="binding site" evidence="17">
    <location>
        <position position="444"/>
    </location>
    <ligand>
        <name>(6S)-NADPHX</name>
        <dbReference type="ChEBI" id="CHEBI:64076"/>
    </ligand>
</feature>
<keyword evidence="23" id="KW-1185">Reference proteome</keyword>
<comment type="subunit">
    <text evidence="17">Homotetramer.</text>
</comment>
<dbReference type="InterPro" id="IPR036652">
    <property type="entry name" value="YjeF_N_dom_sf"/>
</dbReference>
<gene>
    <name evidence="18" type="primary">nnrE</name>
    <name evidence="17" type="synonym">nnrD</name>
    <name evidence="22" type="ORF">FTW19_19410</name>
</gene>
<comment type="similarity">
    <text evidence="17">Belongs to the NnrD/CARKD family.</text>
</comment>
<dbReference type="Proteomes" id="UP000321820">
    <property type="component" value="Chromosome"/>
</dbReference>
<evidence type="ECO:0000256" key="3">
    <source>
        <dbReference type="ARBA" id="ARBA00006001"/>
    </source>
</evidence>
<comment type="similarity">
    <text evidence="18">Belongs to the NnrE/AIBP family.</text>
</comment>
<feature type="binding site" evidence="18">
    <location>
        <position position="156"/>
    </location>
    <ligand>
        <name>K(+)</name>
        <dbReference type="ChEBI" id="CHEBI:29103"/>
    </ligand>
</feature>
<feature type="binding site" evidence="17">
    <location>
        <position position="377"/>
    </location>
    <ligand>
        <name>(6S)-NADPHX</name>
        <dbReference type="ChEBI" id="CHEBI:64076"/>
    </ligand>
</feature>
<dbReference type="Gene3D" id="3.40.1190.20">
    <property type="match status" value="1"/>
</dbReference>
<dbReference type="HAMAP" id="MF_01966">
    <property type="entry name" value="NADHX_epimerase"/>
    <property type="match status" value="1"/>
</dbReference>
<dbReference type="EC" id="5.1.99.6" evidence="19"/>
<dbReference type="GO" id="GO:0052856">
    <property type="term" value="F:NAD(P)HX epimerase activity"/>
    <property type="evidence" value="ECO:0007669"/>
    <property type="project" value="UniProtKB-UniRule"/>
</dbReference>
<comment type="cofactor">
    <cofactor evidence="18 19">
        <name>K(+)</name>
        <dbReference type="ChEBI" id="CHEBI:29103"/>
    </cofactor>
    <text evidence="18 19">Binds 1 potassium ion per subunit.</text>
</comment>
<keyword evidence="12 17" id="KW-0456">Lyase</keyword>
<evidence type="ECO:0000256" key="14">
    <source>
        <dbReference type="ARBA" id="ARBA00025153"/>
    </source>
</evidence>
<keyword evidence="13" id="KW-0511">Multifunctional enzyme</keyword>
<dbReference type="SUPFAM" id="SSF64153">
    <property type="entry name" value="YjeF N-terminal domain-like"/>
    <property type="match status" value="1"/>
</dbReference>
<dbReference type="InterPro" id="IPR030677">
    <property type="entry name" value="Nnr"/>
</dbReference>
<reference evidence="22 23" key="1">
    <citation type="submission" date="2019-08" db="EMBL/GenBank/DDBJ databases">
        <title>Complete genome sequence of Terriglobus albidus strain ORNL.</title>
        <authorList>
            <person name="Podar M."/>
        </authorList>
    </citation>
    <scope>NUCLEOTIDE SEQUENCE [LARGE SCALE GENOMIC DNA]</scope>
    <source>
        <strain evidence="22 23">ORNL</strain>
    </source>
</reference>
<feature type="binding site" evidence="18">
    <location>
        <begin position="57"/>
        <end position="61"/>
    </location>
    <ligand>
        <name>(6S)-NADPHX</name>
        <dbReference type="ChEBI" id="CHEBI:64076"/>
    </ligand>
</feature>
<evidence type="ECO:0000256" key="13">
    <source>
        <dbReference type="ARBA" id="ARBA00023268"/>
    </source>
</evidence>
<dbReference type="InterPro" id="IPR029056">
    <property type="entry name" value="Ribokinase-like"/>
</dbReference>
<feature type="binding site" evidence="17">
    <location>
        <position position="443"/>
    </location>
    <ligand>
        <name>AMP</name>
        <dbReference type="ChEBI" id="CHEBI:456215"/>
    </ligand>
</feature>
<dbReference type="GO" id="GO:0046496">
    <property type="term" value="P:nicotinamide nucleotide metabolic process"/>
    <property type="evidence" value="ECO:0007669"/>
    <property type="project" value="UniProtKB-UniRule"/>
</dbReference>
<dbReference type="CDD" id="cd01171">
    <property type="entry name" value="YXKO-related"/>
    <property type="match status" value="1"/>
</dbReference>
<keyword evidence="8 17" id="KW-0521">NADP</keyword>
<feature type="binding site" evidence="18">
    <location>
        <begin position="124"/>
        <end position="130"/>
    </location>
    <ligand>
        <name>(6S)-NADPHX</name>
        <dbReference type="ChEBI" id="CHEBI:64076"/>
    </ligand>
</feature>
<protein>
    <recommendedName>
        <fullName evidence="19">Bifunctional NAD(P)H-hydrate repair enzyme</fullName>
    </recommendedName>
    <alternativeName>
        <fullName evidence="19">Nicotinamide nucleotide repair protein</fullName>
    </alternativeName>
    <domain>
        <recommendedName>
            <fullName evidence="19">ADP-dependent (S)-NAD(P)H-hydrate dehydratase</fullName>
            <ecNumber evidence="19">4.2.1.136</ecNumber>
        </recommendedName>
        <alternativeName>
            <fullName evidence="19">ADP-dependent NAD(P)HX dehydratase</fullName>
        </alternativeName>
    </domain>
    <domain>
        <recommendedName>
            <fullName evidence="19">NAD(P)H-hydrate epimerase</fullName>
            <ecNumber evidence="19">5.1.99.6</ecNumber>
        </recommendedName>
    </domain>
</protein>
<dbReference type="PROSITE" id="PS51385">
    <property type="entry name" value="YJEF_N"/>
    <property type="match status" value="1"/>
</dbReference>
<evidence type="ECO:0000256" key="5">
    <source>
        <dbReference type="ARBA" id="ARBA00022723"/>
    </source>
</evidence>
<proteinExistence type="inferred from homology"/>
<feature type="binding site" evidence="17">
    <location>
        <position position="325"/>
    </location>
    <ligand>
        <name>(6S)-NADPHX</name>
        <dbReference type="ChEBI" id="CHEBI:64076"/>
    </ligand>
</feature>
<comment type="function">
    <text evidence="18">Catalyzes the epimerization of the S- and R-forms of NAD(P)HX, a damaged form of NAD(P)H that is a result of enzymatic or heat-dependent hydration. This is a prerequisite for the S-specific NAD(P)H-hydrate dehydratase to allow the repair of both epimers of NAD(P)HX.</text>
</comment>
<dbReference type="GO" id="GO:0052855">
    <property type="term" value="F:ADP-dependent NAD(P)H-hydrate dehydratase activity"/>
    <property type="evidence" value="ECO:0007669"/>
    <property type="project" value="UniProtKB-UniRule"/>
</dbReference>
<dbReference type="GO" id="GO:0110051">
    <property type="term" value="P:metabolite repair"/>
    <property type="evidence" value="ECO:0007669"/>
    <property type="project" value="TreeGrafter"/>
</dbReference>
<evidence type="ECO:0000256" key="1">
    <source>
        <dbReference type="ARBA" id="ARBA00000013"/>
    </source>
</evidence>
<evidence type="ECO:0000256" key="15">
    <source>
        <dbReference type="ARBA" id="ARBA00048238"/>
    </source>
</evidence>
<dbReference type="NCBIfam" id="TIGR00196">
    <property type="entry name" value="yjeF_cterm"/>
    <property type="match status" value="1"/>
</dbReference>
<dbReference type="PIRSF" id="PIRSF017184">
    <property type="entry name" value="Nnr"/>
    <property type="match status" value="1"/>
</dbReference>
<dbReference type="GO" id="GO:0005524">
    <property type="term" value="F:ATP binding"/>
    <property type="evidence" value="ECO:0007669"/>
    <property type="project" value="UniProtKB-UniRule"/>
</dbReference>
<evidence type="ECO:0000256" key="19">
    <source>
        <dbReference type="PIRNR" id="PIRNR017184"/>
    </source>
</evidence>
<evidence type="ECO:0000259" key="21">
    <source>
        <dbReference type="PROSITE" id="PS51385"/>
    </source>
</evidence>
<comment type="similarity">
    <text evidence="3 19">In the N-terminal section; belongs to the NnrE/AIBP family.</text>
</comment>
<evidence type="ECO:0000256" key="17">
    <source>
        <dbReference type="HAMAP-Rule" id="MF_01965"/>
    </source>
</evidence>
<comment type="similarity">
    <text evidence="4 19">In the C-terminal section; belongs to the NnrD/CARKD family.</text>
</comment>
<feature type="binding site" evidence="18">
    <location>
        <position position="58"/>
    </location>
    <ligand>
        <name>K(+)</name>
        <dbReference type="ChEBI" id="CHEBI:29103"/>
    </ligand>
</feature>
<keyword evidence="9 18" id="KW-0630">Potassium</keyword>
<feature type="domain" description="YjeF C-terminal" evidence="20">
    <location>
        <begin position="220"/>
        <end position="504"/>
    </location>
</feature>
<evidence type="ECO:0000256" key="12">
    <source>
        <dbReference type="ARBA" id="ARBA00023239"/>
    </source>
</evidence>
<feature type="binding site" evidence="17">
    <location>
        <position position="255"/>
    </location>
    <ligand>
        <name>(6S)-NADPHX</name>
        <dbReference type="ChEBI" id="CHEBI:64076"/>
    </ligand>
</feature>
<dbReference type="RefSeq" id="WP_147649224.1">
    <property type="nucleotide sequence ID" value="NZ_CP042806.1"/>
</dbReference>
<evidence type="ECO:0000259" key="20">
    <source>
        <dbReference type="PROSITE" id="PS51383"/>
    </source>
</evidence>
<evidence type="ECO:0000256" key="8">
    <source>
        <dbReference type="ARBA" id="ARBA00022857"/>
    </source>
</evidence>
<comment type="catalytic activity">
    <reaction evidence="1 18 19">
        <text>(6R)-NADHX = (6S)-NADHX</text>
        <dbReference type="Rhea" id="RHEA:32215"/>
        <dbReference type="ChEBI" id="CHEBI:64074"/>
        <dbReference type="ChEBI" id="CHEBI:64075"/>
        <dbReference type="EC" id="5.1.99.6"/>
    </reaction>
</comment>
<dbReference type="AlphaFoldDB" id="A0A5B9EE50"/>
<evidence type="ECO:0000256" key="7">
    <source>
        <dbReference type="ARBA" id="ARBA00022840"/>
    </source>
</evidence>
<name>A0A5B9EE50_9BACT</name>
<dbReference type="InterPro" id="IPR000631">
    <property type="entry name" value="CARKD"/>
</dbReference>
<dbReference type="HAMAP" id="MF_01965">
    <property type="entry name" value="NADHX_dehydratase"/>
    <property type="match status" value="1"/>
</dbReference>
<comment type="catalytic activity">
    <reaction evidence="2 18 19">
        <text>(6R)-NADPHX = (6S)-NADPHX</text>
        <dbReference type="Rhea" id="RHEA:32227"/>
        <dbReference type="ChEBI" id="CHEBI:64076"/>
        <dbReference type="ChEBI" id="CHEBI:64077"/>
        <dbReference type="EC" id="5.1.99.6"/>
    </reaction>
</comment>
<comment type="catalytic activity">
    <reaction evidence="15 17 19">
        <text>(6S)-NADHX + ADP = AMP + phosphate + NADH + H(+)</text>
        <dbReference type="Rhea" id="RHEA:32223"/>
        <dbReference type="ChEBI" id="CHEBI:15378"/>
        <dbReference type="ChEBI" id="CHEBI:43474"/>
        <dbReference type="ChEBI" id="CHEBI:57945"/>
        <dbReference type="ChEBI" id="CHEBI:64074"/>
        <dbReference type="ChEBI" id="CHEBI:456215"/>
        <dbReference type="ChEBI" id="CHEBI:456216"/>
        <dbReference type="EC" id="4.2.1.136"/>
    </reaction>
</comment>
<evidence type="ECO:0000256" key="18">
    <source>
        <dbReference type="HAMAP-Rule" id="MF_01966"/>
    </source>
</evidence>
<feature type="binding site" evidence="18">
    <location>
        <position position="153"/>
    </location>
    <ligand>
        <name>(6S)-NADPHX</name>
        <dbReference type="ChEBI" id="CHEBI:64076"/>
    </ligand>
</feature>
<comment type="caution">
    <text evidence="18">Lacks conserved residue(s) required for the propagation of feature annotation.</text>
</comment>
<evidence type="ECO:0000256" key="10">
    <source>
        <dbReference type="ARBA" id="ARBA00023027"/>
    </source>
</evidence>
<comment type="cofactor">
    <cofactor evidence="17">
        <name>Mg(2+)</name>
        <dbReference type="ChEBI" id="CHEBI:18420"/>
    </cofactor>
</comment>
<dbReference type="Pfam" id="PF03853">
    <property type="entry name" value="YjeF_N"/>
    <property type="match status" value="1"/>
</dbReference>
<evidence type="ECO:0000256" key="2">
    <source>
        <dbReference type="ARBA" id="ARBA00000909"/>
    </source>
</evidence>
<feature type="binding site" evidence="17">
    <location>
        <begin position="414"/>
        <end position="418"/>
    </location>
    <ligand>
        <name>AMP</name>
        <dbReference type="ChEBI" id="CHEBI:456215"/>
    </ligand>
</feature>
<keyword evidence="7 17" id="KW-0067">ATP-binding</keyword>
<dbReference type="Gene3D" id="3.40.50.10260">
    <property type="entry name" value="YjeF N-terminal domain"/>
    <property type="match status" value="1"/>
</dbReference>
<dbReference type="SUPFAM" id="SSF53613">
    <property type="entry name" value="Ribokinase-like"/>
    <property type="match status" value="1"/>
</dbReference>
<dbReference type="PANTHER" id="PTHR12592:SF0">
    <property type="entry name" value="ATP-DEPENDENT (S)-NAD(P)H-HYDRATE DEHYDRATASE"/>
    <property type="match status" value="1"/>
</dbReference>
<organism evidence="22 23">
    <name type="scientific">Terriglobus albidus</name>
    <dbReference type="NCBI Taxonomy" id="1592106"/>
    <lineage>
        <taxon>Bacteria</taxon>
        <taxon>Pseudomonadati</taxon>
        <taxon>Acidobacteriota</taxon>
        <taxon>Terriglobia</taxon>
        <taxon>Terriglobales</taxon>
        <taxon>Acidobacteriaceae</taxon>
        <taxon>Terriglobus</taxon>
    </lineage>
</organism>
<accession>A0A5B9EE50</accession>
<comment type="catalytic activity">
    <reaction evidence="16 17 19">
        <text>(6S)-NADPHX + ADP = AMP + phosphate + NADPH + H(+)</text>
        <dbReference type="Rhea" id="RHEA:32235"/>
        <dbReference type="ChEBI" id="CHEBI:15378"/>
        <dbReference type="ChEBI" id="CHEBI:43474"/>
        <dbReference type="ChEBI" id="CHEBI:57783"/>
        <dbReference type="ChEBI" id="CHEBI:64076"/>
        <dbReference type="ChEBI" id="CHEBI:456215"/>
        <dbReference type="ChEBI" id="CHEBI:456216"/>
        <dbReference type="EC" id="4.2.1.136"/>
    </reaction>
</comment>
<feature type="domain" description="YjeF N-terminal" evidence="21">
    <location>
        <begin position="9"/>
        <end position="213"/>
    </location>
</feature>
<feature type="binding site" evidence="18">
    <location>
        <position position="120"/>
    </location>
    <ligand>
        <name>K(+)</name>
        <dbReference type="ChEBI" id="CHEBI:29103"/>
    </ligand>
</feature>
<evidence type="ECO:0000256" key="9">
    <source>
        <dbReference type="ARBA" id="ARBA00022958"/>
    </source>
</evidence>
<dbReference type="InterPro" id="IPR004443">
    <property type="entry name" value="YjeF_N_dom"/>
</dbReference>
<evidence type="ECO:0000256" key="16">
    <source>
        <dbReference type="ARBA" id="ARBA00049209"/>
    </source>
</evidence>
<evidence type="ECO:0000256" key="6">
    <source>
        <dbReference type="ARBA" id="ARBA00022741"/>
    </source>
</evidence>
<evidence type="ECO:0000256" key="4">
    <source>
        <dbReference type="ARBA" id="ARBA00009524"/>
    </source>
</evidence>
<dbReference type="PANTHER" id="PTHR12592">
    <property type="entry name" value="ATP-DEPENDENT (S)-NAD(P)H-HYDRATE DEHYDRATASE FAMILY MEMBER"/>
    <property type="match status" value="1"/>
</dbReference>
<keyword evidence="6 17" id="KW-0547">Nucleotide-binding</keyword>
<keyword evidence="5 18" id="KW-0479">Metal-binding</keyword>
<sequence length="518" mass="54491">MKILTAEQMGETDRRTAAEFGVSMQELMDNAGTSVARFALRRYPEARRIVVLCGKGNNGGDGFVAAHRLHAAGRKVQVIVLAAGKDDLRGDAANAFSALDAPVIFATESIVLPEADLYIDAILGTGFKPPMRGLACNLRAQLTQLAKPVLAVDLPSGWDADSHGATAGDAFPADAVVTFTAPKPAHIFGQMNRDGAFGAVAVAPIGSPAESLPKADLTWTGSSKALTETPRPLNSNKGRFGHVLVLGGSRGKSGAAAMASLAALRSGAGLVTAAVPDSVLDSVARIAPELMCLPLQEIDGHVALANFETRTQWLEKISVLAIGPGLGTQPETTEFVRRAVLKTALPVVIDADALNAFAEKPELLRAQAGRVMVLTPHPGEMARLLGITVKEVEADRIGLARYYATDRNLTLVLKGWRTLVAHPDGEISVNTTGHPAMSKGGSGDILTGMVAAMLAQHPDHVKDAVNTAVYLHGLAGMMAARNQDEHTVLATDTLAHLSDAFRYRIADEDGLTWVGGLR</sequence>
<dbReference type="EC" id="4.2.1.136" evidence="19"/>
<keyword evidence="11 18" id="KW-0413">Isomerase</keyword>
<dbReference type="KEGG" id="talb:FTW19_19410"/>
<comment type="function">
    <text evidence="14 19">Bifunctional enzyme that catalyzes the epimerization of the S- and R-forms of NAD(P)HX and the dehydration of the S-form of NAD(P)HX at the expense of ADP, which is converted to AMP. This allows the repair of both epimers of NAD(P)HX, a damaged form of NAD(P)H that is a result of enzymatic or heat-dependent hydration.</text>
</comment>
<dbReference type="OrthoDB" id="9806925at2"/>
<evidence type="ECO:0000313" key="23">
    <source>
        <dbReference type="Proteomes" id="UP000321820"/>
    </source>
</evidence>
<dbReference type="PROSITE" id="PS51383">
    <property type="entry name" value="YJEF_C_3"/>
    <property type="match status" value="1"/>
</dbReference>
<evidence type="ECO:0000256" key="11">
    <source>
        <dbReference type="ARBA" id="ARBA00023235"/>
    </source>
</evidence>